<protein>
    <submittedName>
        <fullName evidence="1">Uncharacterized protein</fullName>
    </submittedName>
</protein>
<evidence type="ECO:0000313" key="2">
    <source>
        <dbReference type="Proteomes" id="UP000070501"/>
    </source>
</evidence>
<dbReference type="Proteomes" id="UP000070501">
    <property type="component" value="Unassembled WGS sequence"/>
</dbReference>
<proteinExistence type="predicted"/>
<dbReference type="OrthoDB" id="4926491at2759"/>
<organism evidence="1 2">
    <name type="scientific">Microdochium bolleyi</name>
    <dbReference type="NCBI Taxonomy" id="196109"/>
    <lineage>
        <taxon>Eukaryota</taxon>
        <taxon>Fungi</taxon>
        <taxon>Dikarya</taxon>
        <taxon>Ascomycota</taxon>
        <taxon>Pezizomycotina</taxon>
        <taxon>Sordariomycetes</taxon>
        <taxon>Xylariomycetidae</taxon>
        <taxon>Xylariales</taxon>
        <taxon>Microdochiaceae</taxon>
        <taxon>Microdochium</taxon>
    </lineage>
</organism>
<dbReference type="AlphaFoldDB" id="A0A136IX25"/>
<name>A0A136IX25_9PEZI</name>
<dbReference type="InParanoid" id="A0A136IX25"/>
<gene>
    <name evidence="1" type="ORF">Micbo1qcDRAFT_196767</name>
</gene>
<dbReference type="EMBL" id="KQ964255">
    <property type="protein sequence ID" value="KXJ89437.1"/>
    <property type="molecule type" value="Genomic_DNA"/>
</dbReference>
<reference evidence="2" key="1">
    <citation type="submission" date="2016-02" db="EMBL/GenBank/DDBJ databases">
        <title>Draft genome sequence of Microdochium bolleyi, a fungal endophyte of beachgrass.</title>
        <authorList>
            <consortium name="DOE Joint Genome Institute"/>
            <person name="David A.S."/>
            <person name="May G."/>
            <person name="Haridas S."/>
            <person name="Lim J."/>
            <person name="Wang M."/>
            <person name="Labutti K."/>
            <person name="Lipzen A."/>
            <person name="Barry K."/>
            <person name="Grigoriev I.V."/>
        </authorList>
    </citation>
    <scope>NUCLEOTIDE SEQUENCE [LARGE SCALE GENOMIC DNA]</scope>
    <source>
        <strain evidence="2">J235TASD1</strain>
    </source>
</reference>
<sequence>MVKLPLKFQVGVRDNWDSTDCAVQKQLKKLRDVIGKDIDVQPEWQLLLAELDKAYDDKAALVLDAASCVIGWAQGLEALAEDENNSDWAEELLDKTEDRIRLHLEVGKSNEPVLKWSDERKSFILELARPPIPSPFLLESMFKEQFVACFKEEAAPVSLAQRAAATAGDDWADVAVDSQTGRPAVVEQQSVPSRLAPAPAKAGYDTLPDFTALPRPDELLLKPPYHLIVTSSNSRSVEVQCSHSPTLQFLADYLKKWCKVNNQDSRKPPSVEIKLYQSAFGLNLNYDRLTLESEGRWNLYTATPMLVLSLVEGTLGYQSVRAEDGRWMYRRDVELRKCR</sequence>
<accession>A0A136IX25</accession>
<keyword evidence="2" id="KW-1185">Reference proteome</keyword>
<evidence type="ECO:0000313" key="1">
    <source>
        <dbReference type="EMBL" id="KXJ89437.1"/>
    </source>
</evidence>